<dbReference type="InterPro" id="IPR036640">
    <property type="entry name" value="ABC1_TM_sf"/>
</dbReference>
<evidence type="ECO:0000259" key="10">
    <source>
        <dbReference type="PROSITE" id="PS50929"/>
    </source>
</evidence>
<protein>
    <submittedName>
        <fullName evidence="11">ABC transporter ATP-binding protein/permease</fullName>
    </submittedName>
</protein>
<gene>
    <name evidence="11" type="ORF">OJ996_24365</name>
</gene>
<dbReference type="InterPro" id="IPR003439">
    <property type="entry name" value="ABC_transporter-like_ATP-bd"/>
</dbReference>
<keyword evidence="2" id="KW-0813">Transport</keyword>
<feature type="transmembrane region" description="Helical" evidence="8">
    <location>
        <begin position="176"/>
        <end position="195"/>
    </location>
</feature>
<evidence type="ECO:0000256" key="3">
    <source>
        <dbReference type="ARBA" id="ARBA00022692"/>
    </source>
</evidence>
<dbReference type="CDD" id="cd03223">
    <property type="entry name" value="ABCD_peroxisomal_ALDP"/>
    <property type="match status" value="1"/>
</dbReference>
<evidence type="ECO:0000256" key="7">
    <source>
        <dbReference type="ARBA" id="ARBA00023136"/>
    </source>
</evidence>
<dbReference type="InterPro" id="IPR027417">
    <property type="entry name" value="P-loop_NTPase"/>
</dbReference>
<organism evidence="11 12">
    <name type="scientific">Luteolibacter rhizosphaerae</name>
    <dbReference type="NCBI Taxonomy" id="2989719"/>
    <lineage>
        <taxon>Bacteria</taxon>
        <taxon>Pseudomonadati</taxon>
        <taxon>Verrucomicrobiota</taxon>
        <taxon>Verrucomicrobiia</taxon>
        <taxon>Verrucomicrobiales</taxon>
        <taxon>Verrucomicrobiaceae</taxon>
        <taxon>Luteolibacter</taxon>
    </lineage>
</organism>
<feature type="transmembrane region" description="Helical" evidence="8">
    <location>
        <begin position="262"/>
        <end position="284"/>
    </location>
</feature>
<dbReference type="PROSITE" id="PS50929">
    <property type="entry name" value="ABC_TM1F"/>
    <property type="match status" value="1"/>
</dbReference>
<dbReference type="InterPro" id="IPR017871">
    <property type="entry name" value="ABC_transporter-like_CS"/>
</dbReference>
<dbReference type="Proteomes" id="UP001165653">
    <property type="component" value="Unassembled WGS sequence"/>
</dbReference>
<evidence type="ECO:0000259" key="9">
    <source>
        <dbReference type="PROSITE" id="PS50893"/>
    </source>
</evidence>
<dbReference type="InterPro" id="IPR025662">
    <property type="entry name" value="Sigma_54_int_dom_ATP-bd_1"/>
</dbReference>
<dbReference type="SMART" id="SM00382">
    <property type="entry name" value="AAA"/>
    <property type="match status" value="1"/>
</dbReference>
<dbReference type="PANTHER" id="PTHR11384:SF59">
    <property type="entry name" value="LYSOSOMAL COBALAMIN TRANSPORTER ABCD4"/>
    <property type="match status" value="1"/>
</dbReference>
<comment type="caution">
    <text evidence="11">The sequence shown here is derived from an EMBL/GenBank/DDBJ whole genome shotgun (WGS) entry which is preliminary data.</text>
</comment>
<keyword evidence="4" id="KW-0547">Nucleotide-binding</keyword>
<proteinExistence type="predicted"/>
<dbReference type="PROSITE" id="PS00675">
    <property type="entry name" value="SIGMA54_INTERACT_1"/>
    <property type="match status" value="1"/>
</dbReference>
<evidence type="ECO:0000313" key="11">
    <source>
        <dbReference type="EMBL" id="MCW1916744.1"/>
    </source>
</evidence>
<evidence type="ECO:0000313" key="12">
    <source>
        <dbReference type="Proteomes" id="UP001165653"/>
    </source>
</evidence>
<dbReference type="SUPFAM" id="SSF90123">
    <property type="entry name" value="ABC transporter transmembrane region"/>
    <property type="match status" value="1"/>
</dbReference>
<sequence length="576" mass="65752">MDQAPKFTRHVWVQLWRLVRPYFFGRTWGRAWLQLGSLMVLTIAVTGVGIAAGFVMSDVMTALEKRNSAAFQKELWLYLGTIAVTIPLAAFYRYVEERLALNWRDFLTRTFTLRYFYNRAYYRLQGHEEIDNPDQRISEDARNFTTTSLSFSLLVINSVIQIIGYASVLWSISGTLVAVLVSYALVGSLVAFLIGKRLIGLNYLQYEREANLRYGLVRVRDNAESIAFYRGERRELRDLRARLGGVVGNMLVLIRWNRNLAFFTTGYNSLALILPLVIVAPLFMQGKVEFGKIAQATAAFATFLAAVSLFITQFERLSAFAAGVTRLGSLWDFLDERDAEDDLEAEHAEQIEISEDEKTIALENLTVKTPDSGRELMHDLNFRLQPGKSLLIMGESGSGKSSLLRTIAGLWSTGEGKIGRPPYRNMMFLPQRPYMVPGSLRAQLDYPEARRDTDNETMQEVLETVNLPELSDRVEGDFDREADWANMLSLGEQQRLSFARLLFKRPAIAFLDESTSALDEPNEDRLYQYLRKHRYTYVSVGHRSTLLKHHDWLLKIGKDGKWELTAIEDQKELAAK</sequence>
<dbReference type="Gene3D" id="1.20.1560.10">
    <property type="entry name" value="ABC transporter type 1, transmembrane domain"/>
    <property type="match status" value="1"/>
</dbReference>
<dbReference type="InterPro" id="IPR011527">
    <property type="entry name" value="ABC1_TM_dom"/>
</dbReference>
<dbReference type="Gene3D" id="3.40.50.300">
    <property type="entry name" value="P-loop containing nucleotide triphosphate hydrolases"/>
    <property type="match status" value="1"/>
</dbReference>
<keyword evidence="6 8" id="KW-1133">Transmembrane helix</keyword>
<name>A0ABT3GA70_9BACT</name>
<evidence type="ECO:0000256" key="5">
    <source>
        <dbReference type="ARBA" id="ARBA00022840"/>
    </source>
</evidence>
<dbReference type="InterPro" id="IPR003593">
    <property type="entry name" value="AAA+_ATPase"/>
</dbReference>
<dbReference type="EMBL" id="JAPDDR010000018">
    <property type="protein sequence ID" value="MCW1916744.1"/>
    <property type="molecule type" value="Genomic_DNA"/>
</dbReference>
<dbReference type="SUPFAM" id="SSF52540">
    <property type="entry name" value="P-loop containing nucleoside triphosphate hydrolases"/>
    <property type="match status" value="1"/>
</dbReference>
<feature type="transmembrane region" description="Helical" evidence="8">
    <location>
        <begin position="296"/>
        <end position="314"/>
    </location>
</feature>
<dbReference type="PROSITE" id="PS00211">
    <property type="entry name" value="ABC_TRANSPORTER_1"/>
    <property type="match status" value="1"/>
</dbReference>
<reference evidence="11" key="1">
    <citation type="submission" date="2022-10" db="EMBL/GenBank/DDBJ databases">
        <title>Luteolibacter sp. GHJ8, whole genome shotgun sequencing project.</title>
        <authorList>
            <person name="Zhao G."/>
            <person name="Shen L."/>
        </authorList>
    </citation>
    <scope>NUCLEOTIDE SEQUENCE</scope>
    <source>
        <strain evidence="11">GHJ8</strain>
    </source>
</reference>
<feature type="transmembrane region" description="Helical" evidence="8">
    <location>
        <begin position="239"/>
        <end position="256"/>
    </location>
</feature>
<evidence type="ECO:0000256" key="8">
    <source>
        <dbReference type="SAM" id="Phobius"/>
    </source>
</evidence>
<keyword evidence="12" id="KW-1185">Reference proteome</keyword>
<keyword evidence="7 8" id="KW-0472">Membrane</keyword>
<dbReference type="PROSITE" id="PS50893">
    <property type="entry name" value="ABC_TRANSPORTER_2"/>
    <property type="match status" value="1"/>
</dbReference>
<evidence type="ECO:0000256" key="1">
    <source>
        <dbReference type="ARBA" id="ARBA00004651"/>
    </source>
</evidence>
<dbReference type="RefSeq" id="WP_264516334.1">
    <property type="nucleotide sequence ID" value="NZ_JAPDDR010000018.1"/>
</dbReference>
<feature type="transmembrane region" description="Helical" evidence="8">
    <location>
        <begin position="151"/>
        <end position="170"/>
    </location>
</feature>
<evidence type="ECO:0000256" key="2">
    <source>
        <dbReference type="ARBA" id="ARBA00022448"/>
    </source>
</evidence>
<evidence type="ECO:0000256" key="6">
    <source>
        <dbReference type="ARBA" id="ARBA00022989"/>
    </source>
</evidence>
<dbReference type="Pfam" id="PF06472">
    <property type="entry name" value="ABC_membrane_2"/>
    <property type="match status" value="1"/>
</dbReference>
<dbReference type="GO" id="GO:0005524">
    <property type="term" value="F:ATP binding"/>
    <property type="evidence" value="ECO:0007669"/>
    <property type="project" value="UniProtKB-KW"/>
</dbReference>
<dbReference type="PANTHER" id="PTHR11384">
    <property type="entry name" value="ATP-BINDING CASSETTE, SUB-FAMILY D MEMBER"/>
    <property type="match status" value="1"/>
</dbReference>
<evidence type="ECO:0000256" key="4">
    <source>
        <dbReference type="ARBA" id="ARBA00022741"/>
    </source>
</evidence>
<feature type="transmembrane region" description="Helical" evidence="8">
    <location>
        <begin position="75"/>
        <end position="95"/>
    </location>
</feature>
<dbReference type="Pfam" id="PF00005">
    <property type="entry name" value="ABC_tran"/>
    <property type="match status" value="1"/>
</dbReference>
<keyword evidence="5 11" id="KW-0067">ATP-binding</keyword>
<dbReference type="InterPro" id="IPR050835">
    <property type="entry name" value="ABC_transporter_sub-D"/>
</dbReference>
<comment type="subcellular location">
    <subcellularLocation>
        <location evidence="1">Cell membrane</location>
        <topology evidence="1">Multi-pass membrane protein</topology>
    </subcellularLocation>
</comment>
<keyword evidence="3 8" id="KW-0812">Transmembrane</keyword>
<accession>A0ABT3GA70</accession>
<feature type="transmembrane region" description="Helical" evidence="8">
    <location>
        <begin position="32"/>
        <end position="55"/>
    </location>
</feature>
<feature type="domain" description="ABC transmembrane type-1" evidence="10">
    <location>
        <begin position="38"/>
        <end position="319"/>
    </location>
</feature>
<feature type="domain" description="ABC transporter" evidence="9">
    <location>
        <begin position="360"/>
        <end position="575"/>
    </location>
</feature>